<evidence type="ECO:0000256" key="4">
    <source>
        <dbReference type="ARBA" id="ARBA00022737"/>
    </source>
</evidence>
<dbReference type="Pfam" id="PF00581">
    <property type="entry name" value="Rhodanese"/>
    <property type="match status" value="2"/>
</dbReference>
<dbReference type="InterPro" id="IPR036873">
    <property type="entry name" value="Rhodanese-like_dom_sf"/>
</dbReference>
<dbReference type="AlphaFoldDB" id="A0A068RC08"/>
<dbReference type="SMART" id="SM00450">
    <property type="entry name" value="RHOD"/>
    <property type="match status" value="2"/>
</dbReference>
<sequence>MAMKSPFLVTPQWLAQHINDEDLVVVDVRMPPVGLTPKKAMHDAFANGHIPSAVYFDINDMADKNTDLPHMLPTAEAFSKAVGKLGINEQQRIVFYDDGDSFSAPRGWWTFRHFGVQNVYVLDGGLSGWQALGQPLESGSAQPKPQTFNARFNADAVANMQEVEQALNSEVQILDARAALRFYAEAPEPRPGLHCGHIPGSINIPYSDLLENGHFKSLAALKQTFSEKGVDLHGSIITTCGSGVTAAVLAFGLLSLGAPLVKLYDGSWTEWGALSGKQPIAQKSLQRSR</sequence>
<dbReference type="GO" id="GO:0005829">
    <property type="term" value="C:cytosol"/>
    <property type="evidence" value="ECO:0007669"/>
    <property type="project" value="TreeGrafter"/>
</dbReference>
<reference evidence="8" key="2">
    <citation type="journal article" date="2014" name="Genome Biol. Evol.">
        <title>Settling down: the genome of Serratia symbiotica from the aphid Cinara tujafilina zooms in on the process of accommodation to a cooperative intracellular life.</title>
        <authorList>
            <person name="Manzano-Marin A."/>
            <person name="Latorre A."/>
        </authorList>
    </citation>
    <scope>NUCLEOTIDE SEQUENCE</scope>
    <source>
        <strain evidence="8">SCt-VLC</strain>
    </source>
</reference>
<evidence type="ECO:0000313" key="8">
    <source>
        <dbReference type="EMBL" id="CDG47072.1"/>
    </source>
</evidence>
<dbReference type="InterPro" id="IPR001307">
    <property type="entry name" value="Thiosulphate_STrfase_CS"/>
</dbReference>
<dbReference type="InterPro" id="IPR045078">
    <property type="entry name" value="TST/MPST-like"/>
</dbReference>
<comment type="catalytic activity">
    <reaction evidence="5">
        <text>2-oxo-3-sulfanylpropanoate + [thioredoxin]-dithiol = [thioredoxin]-disulfide + hydrogen sulfide + pyruvate + H(+)</text>
        <dbReference type="Rhea" id="RHEA:21740"/>
        <dbReference type="Rhea" id="RHEA-COMP:10698"/>
        <dbReference type="Rhea" id="RHEA-COMP:10700"/>
        <dbReference type="ChEBI" id="CHEBI:15361"/>
        <dbReference type="ChEBI" id="CHEBI:15378"/>
        <dbReference type="ChEBI" id="CHEBI:29919"/>
        <dbReference type="ChEBI" id="CHEBI:29950"/>
        <dbReference type="ChEBI" id="CHEBI:50058"/>
        <dbReference type="ChEBI" id="CHEBI:57678"/>
        <dbReference type="EC" id="2.8.1.2"/>
    </reaction>
    <physiologicalReaction direction="left-to-right" evidence="5">
        <dbReference type="Rhea" id="RHEA:21741"/>
    </physiologicalReaction>
</comment>
<dbReference type="PANTHER" id="PTHR11364:SF27">
    <property type="entry name" value="SULFURTRANSFERASE"/>
    <property type="match status" value="1"/>
</dbReference>
<name>A0A068RC08_9GAMM</name>
<comment type="subcellular location">
    <subcellularLocation>
        <location evidence="1">Cytoplasm</location>
    </subcellularLocation>
</comment>
<dbReference type="InterPro" id="IPR001763">
    <property type="entry name" value="Rhodanese-like_dom"/>
</dbReference>
<gene>
    <name evidence="8" type="primary">sseA</name>
    <name evidence="8" type="ORF">SCTVLC_0303</name>
</gene>
<evidence type="ECO:0000259" key="7">
    <source>
        <dbReference type="PROSITE" id="PS50206"/>
    </source>
</evidence>
<dbReference type="Gene3D" id="3.40.250.10">
    <property type="entry name" value="Rhodanese-like domain"/>
    <property type="match status" value="2"/>
</dbReference>
<protein>
    <recommendedName>
        <fullName evidence="6">Sulfurtransferase</fullName>
    </recommendedName>
</protein>
<evidence type="ECO:0000256" key="3">
    <source>
        <dbReference type="ARBA" id="ARBA00022679"/>
    </source>
</evidence>
<keyword evidence="2" id="KW-0963">Cytoplasm</keyword>
<dbReference type="EMBL" id="FR904230">
    <property type="protein sequence ID" value="CDG47072.1"/>
    <property type="molecule type" value="Genomic_DNA"/>
</dbReference>
<proteinExistence type="predicted"/>
<dbReference type="PROSITE" id="PS50206">
    <property type="entry name" value="RHODANESE_3"/>
    <property type="match status" value="2"/>
</dbReference>
<keyword evidence="8" id="KW-0670">Pyruvate</keyword>
<keyword evidence="4" id="KW-0677">Repeat</keyword>
<dbReference type="SUPFAM" id="SSF52821">
    <property type="entry name" value="Rhodanese/Cell cycle control phosphatase"/>
    <property type="match status" value="2"/>
</dbReference>
<dbReference type="GO" id="GO:0016784">
    <property type="term" value="F:3-mercaptopyruvate sulfurtransferase activity"/>
    <property type="evidence" value="ECO:0007669"/>
    <property type="project" value="UniProtKB-EC"/>
</dbReference>
<dbReference type="CDD" id="cd01449">
    <property type="entry name" value="TST_Repeat_2"/>
    <property type="match status" value="1"/>
</dbReference>
<dbReference type="FunFam" id="3.40.250.10:FF:000001">
    <property type="entry name" value="Sulfurtransferase"/>
    <property type="match status" value="1"/>
</dbReference>
<dbReference type="NCBIfam" id="NF008557">
    <property type="entry name" value="PRK11493.1"/>
    <property type="match status" value="1"/>
</dbReference>
<evidence type="ECO:0000256" key="6">
    <source>
        <dbReference type="RuleBase" id="RU000507"/>
    </source>
</evidence>
<feature type="domain" description="Rhodanese" evidence="7">
    <location>
        <begin position="167"/>
        <end position="276"/>
    </location>
</feature>
<dbReference type="PROSITE" id="PS00683">
    <property type="entry name" value="RHODANESE_2"/>
    <property type="match status" value="1"/>
</dbReference>
<feature type="domain" description="Rhodanese" evidence="7">
    <location>
        <begin position="19"/>
        <end position="138"/>
    </location>
</feature>
<reference evidence="8" key="1">
    <citation type="submission" date="2013-06" db="EMBL/GenBank/DDBJ databases">
        <authorList>
            <person name="Mazano-Marin A."/>
        </authorList>
    </citation>
    <scope>NUCLEOTIDE SEQUENCE</scope>
    <source>
        <strain evidence="8">SCt-VLC</strain>
    </source>
</reference>
<organism evidence="8">
    <name type="scientific">Serratia symbiotica SCt-VLC</name>
    <dbReference type="NCBI Taxonomy" id="1347341"/>
    <lineage>
        <taxon>Bacteria</taxon>
        <taxon>Pseudomonadati</taxon>
        <taxon>Pseudomonadota</taxon>
        <taxon>Gammaproteobacteria</taxon>
        <taxon>Enterobacterales</taxon>
        <taxon>Yersiniaceae</taxon>
        <taxon>Serratia</taxon>
        <taxon>Serratia symbiotica</taxon>
    </lineage>
</organism>
<dbReference type="PANTHER" id="PTHR11364">
    <property type="entry name" value="THIOSULFATE SULFERTANSFERASE"/>
    <property type="match status" value="1"/>
</dbReference>
<dbReference type="FunFam" id="3.40.250.10:FF:000015">
    <property type="entry name" value="Sulfurtransferase"/>
    <property type="match status" value="1"/>
</dbReference>
<dbReference type="GO" id="GO:0004792">
    <property type="term" value="F:thiosulfate-cyanide sulfurtransferase activity"/>
    <property type="evidence" value="ECO:0007669"/>
    <property type="project" value="InterPro"/>
</dbReference>
<evidence type="ECO:0000256" key="2">
    <source>
        <dbReference type="ARBA" id="ARBA00022490"/>
    </source>
</evidence>
<evidence type="ECO:0000256" key="5">
    <source>
        <dbReference type="ARBA" id="ARBA00051793"/>
    </source>
</evidence>
<evidence type="ECO:0000256" key="1">
    <source>
        <dbReference type="ARBA" id="ARBA00004496"/>
    </source>
</evidence>
<accession>A0A068RC08</accession>
<keyword evidence="3 6" id="KW-0808">Transferase</keyword>
<dbReference type="CDD" id="cd01448">
    <property type="entry name" value="TST_Repeat_1"/>
    <property type="match status" value="1"/>
</dbReference>